<comment type="caution">
    <text evidence="2">The sequence shown here is derived from an EMBL/GenBank/DDBJ whole genome shotgun (WGS) entry which is preliminary data.</text>
</comment>
<proteinExistence type="predicted"/>
<reference evidence="2 3" key="1">
    <citation type="submission" date="2024-02" db="EMBL/GenBank/DDBJ databases">
        <title>Discinaceae phylogenomics.</title>
        <authorList>
            <person name="Dirks A.C."/>
            <person name="James T.Y."/>
        </authorList>
    </citation>
    <scope>NUCLEOTIDE SEQUENCE [LARGE SCALE GENOMIC DNA]</scope>
    <source>
        <strain evidence="2 3">ACD0624</strain>
    </source>
</reference>
<accession>A0ABR3GRW6</accession>
<feature type="compositionally biased region" description="Polar residues" evidence="1">
    <location>
        <begin position="32"/>
        <end position="44"/>
    </location>
</feature>
<evidence type="ECO:0000256" key="1">
    <source>
        <dbReference type="SAM" id="MobiDB-lite"/>
    </source>
</evidence>
<organism evidence="2 3">
    <name type="scientific">Discina gigas</name>
    <dbReference type="NCBI Taxonomy" id="1032678"/>
    <lineage>
        <taxon>Eukaryota</taxon>
        <taxon>Fungi</taxon>
        <taxon>Dikarya</taxon>
        <taxon>Ascomycota</taxon>
        <taxon>Pezizomycotina</taxon>
        <taxon>Pezizomycetes</taxon>
        <taxon>Pezizales</taxon>
        <taxon>Discinaceae</taxon>
        <taxon>Discina</taxon>
    </lineage>
</organism>
<name>A0ABR3GRW6_9PEZI</name>
<evidence type="ECO:0000313" key="2">
    <source>
        <dbReference type="EMBL" id="KAL0638675.1"/>
    </source>
</evidence>
<gene>
    <name evidence="2" type="ORF">Q9L58_002253</name>
</gene>
<keyword evidence="3" id="KW-1185">Reference proteome</keyword>
<sequence>MREEDEGGGDVTMGEEEKEKEVEIEPVVQPETNSSPPEGAPQMTQYDITEDPLNFIIEAKAPVKELVMARAKRWKQARVKMQGPERDHYRLRKEREEWEGRWQRPTIEDFWELSEAEEHMIAFFGSRNLKEVDKRCWLAIEGIAGIKAGEPGRVRNGEAIDMVWMGMDEDGRWRSRRRWRQEKGGASAPVWRAYRKYGGSSKTRDG</sequence>
<dbReference type="EMBL" id="JBBBZM010000019">
    <property type="protein sequence ID" value="KAL0638675.1"/>
    <property type="molecule type" value="Genomic_DNA"/>
</dbReference>
<feature type="region of interest" description="Disordered" evidence="1">
    <location>
        <begin position="1"/>
        <end position="44"/>
    </location>
</feature>
<protein>
    <submittedName>
        <fullName evidence="2">Uncharacterized protein</fullName>
    </submittedName>
</protein>
<feature type="compositionally biased region" description="Acidic residues" evidence="1">
    <location>
        <begin position="1"/>
        <end position="14"/>
    </location>
</feature>
<evidence type="ECO:0000313" key="3">
    <source>
        <dbReference type="Proteomes" id="UP001447188"/>
    </source>
</evidence>
<dbReference type="Proteomes" id="UP001447188">
    <property type="component" value="Unassembled WGS sequence"/>
</dbReference>